<gene>
    <name evidence="1" type="ORF">NPIL_47251</name>
</gene>
<dbReference type="Proteomes" id="UP000887013">
    <property type="component" value="Unassembled WGS sequence"/>
</dbReference>
<dbReference type="EMBL" id="BMAW01013093">
    <property type="protein sequence ID" value="GFT31894.1"/>
    <property type="molecule type" value="Genomic_DNA"/>
</dbReference>
<comment type="caution">
    <text evidence="1">The sequence shown here is derived from an EMBL/GenBank/DDBJ whole genome shotgun (WGS) entry which is preliminary data.</text>
</comment>
<dbReference type="AlphaFoldDB" id="A0A8X6TLI3"/>
<organism evidence="1 2">
    <name type="scientific">Nephila pilipes</name>
    <name type="common">Giant wood spider</name>
    <name type="synonym">Nephila maculata</name>
    <dbReference type="NCBI Taxonomy" id="299642"/>
    <lineage>
        <taxon>Eukaryota</taxon>
        <taxon>Metazoa</taxon>
        <taxon>Ecdysozoa</taxon>
        <taxon>Arthropoda</taxon>
        <taxon>Chelicerata</taxon>
        <taxon>Arachnida</taxon>
        <taxon>Araneae</taxon>
        <taxon>Araneomorphae</taxon>
        <taxon>Entelegynae</taxon>
        <taxon>Araneoidea</taxon>
        <taxon>Nephilidae</taxon>
        <taxon>Nephila</taxon>
    </lineage>
</organism>
<keyword evidence="2" id="KW-1185">Reference proteome</keyword>
<proteinExistence type="predicted"/>
<evidence type="ECO:0000313" key="1">
    <source>
        <dbReference type="EMBL" id="GFT31894.1"/>
    </source>
</evidence>
<evidence type="ECO:0000313" key="2">
    <source>
        <dbReference type="Proteomes" id="UP000887013"/>
    </source>
</evidence>
<accession>A0A8X6TLI3</accession>
<reference evidence="1" key="1">
    <citation type="submission" date="2020-08" db="EMBL/GenBank/DDBJ databases">
        <title>Multicomponent nature underlies the extraordinary mechanical properties of spider dragline silk.</title>
        <authorList>
            <person name="Kono N."/>
            <person name="Nakamura H."/>
            <person name="Mori M."/>
            <person name="Yoshida Y."/>
            <person name="Ohtoshi R."/>
            <person name="Malay A.D."/>
            <person name="Moran D.A.P."/>
            <person name="Tomita M."/>
            <person name="Numata K."/>
            <person name="Arakawa K."/>
        </authorList>
    </citation>
    <scope>NUCLEOTIDE SEQUENCE</scope>
</reference>
<sequence length="178" mass="19849">MVDVITLVVEVCLFLIYWVVLGSGEPSLFEIIAYSIAVELLKVRSLQESSSGDILIGRGDVEFQENSTLDEVCVVSPFAVTKDCQVPDLKVLSIPERNNNILKPQNQPKINDIPIVHSEAVYCFCQALNLKVRLAPVENRAIFNPEKRPTKNKITPIVYSKMVYSMCLALNLEAELAP</sequence>
<name>A0A8X6TLI3_NEPPI</name>
<protein>
    <submittedName>
        <fullName evidence="1">Uncharacterized protein</fullName>
    </submittedName>
</protein>